<reference evidence="2 3" key="1">
    <citation type="submission" date="2019-03" db="EMBL/GenBank/DDBJ databases">
        <title>First draft genome of Liparis tanakae, snailfish: a comprehensive survey of snailfish specific genes.</title>
        <authorList>
            <person name="Kim W."/>
            <person name="Song I."/>
            <person name="Jeong J.-H."/>
            <person name="Kim D."/>
            <person name="Kim S."/>
            <person name="Ryu S."/>
            <person name="Song J.Y."/>
            <person name="Lee S.K."/>
        </authorList>
    </citation>
    <scope>NUCLEOTIDE SEQUENCE [LARGE SCALE GENOMIC DNA]</scope>
    <source>
        <tissue evidence="2">Muscle</tissue>
    </source>
</reference>
<evidence type="ECO:0000313" key="3">
    <source>
        <dbReference type="Proteomes" id="UP000314294"/>
    </source>
</evidence>
<organism evidence="2 3">
    <name type="scientific">Liparis tanakae</name>
    <name type="common">Tanaka's snailfish</name>
    <dbReference type="NCBI Taxonomy" id="230148"/>
    <lineage>
        <taxon>Eukaryota</taxon>
        <taxon>Metazoa</taxon>
        <taxon>Chordata</taxon>
        <taxon>Craniata</taxon>
        <taxon>Vertebrata</taxon>
        <taxon>Euteleostomi</taxon>
        <taxon>Actinopterygii</taxon>
        <taxon>Neopterygii</taxon>
        <taxon>Teleostei</taxon>
        <taxon>Neoteleostei</taxon>
        <taxon>Acanthomorphata</taxon>
        <taxon>Eupercaria</taxon>
        <taxon>Perciformes</taxon>
        <taxon>Cottioidei</taxon>
        <taxon>Cottales</taxon>
        <taxon>Liparidae</taxon>
        <taxon>Liparis</taxon>
    </lineage>
</organism>
<name>A0A4Z2GM92_9TELE</name>
<accession>A0A4Z2GM92</accession>
<protein>
    <submittedName>
        <fullName evidence="2">Uncharacterized protein</fullName>
    </submittedName>
</protein>
<feature type="region of interest" description="Disordered" evidence="1">
    <location>
        <begin position="1"/>
        <end position="43"/>
    </location>
</feature>
<gene>
    <name evidence="2" type="ORF">EYF80_035475</name>
</gene>
<feature type="compositionally biased region" description="Basic and acidic residues" evidence="1">
    <location>
        <begin position="15"/>
        <end position="38"/>
    </location>
</feature>
<dbReference type="Proteomes" id="UP000314294">
    <property type="component" value="Unassembled WGS sequence"/>
</dbReference>
<dbReference type="AlphaFoldDB" id="A0A4Z2GM92"/>
<feature type="region of interest" description="Disordered" evidence="1">
    <location>
        <begin position="77"/>
        <end position="105"/>
    </location>
</feature>
<evidence type="ECO:0000256" key="1">
    <source>
        <dbReference type="SAM" id="MobiDB-lite"/>
    </source>
</evidence>
<feature type="compositionally biased region" description="Low complexity" evidence="1">
    <location>
        <begin position="77"/>
        <end position="88"/>
    </location>
</feature>
<evidence type="ECO:0000313" key="2">
    <source>
        <dbReference type="EMBL" id="TNN54325.1"/>
    </source>
</evidence>
<proteinExistence type="predicted"/>
<keyword evidence="3" id="KW-1185">Reference proteome</keyword>
<sequence>MQRHGGCAWLSGETGAREREERENERTEKRRKRREADMRSSASLPLNARLIATELGLGVPPTFLSSAAINNVATYSSQGGASQGEAAGLDIQQPPPQAPLIHSPVRKPDEEVAKKSTEGGKLDLALLGGVLGEEAVGALTWSLLFNLGRWGYFGHGWS</sequence>
<dbReference type="EMBL" id="SRLO01000488">
    <property type="protein sequence ID" value="TNN54325.1"/>
    <property type="molecule type" value="Genomic_DNA"/>
</dbReference>
<comment type="caution">
    <text evidence="2">The sequence shown here is derived from an EMBL/GenBank/DDBJ whole genome shotgun (WGS) entry which is preliminary data.</text>
</comment>